<organism evidence="2 3">
    <name type="scientific">Pontibaca methylaminivorans</name>
    <dbReference type="NCBI Taxonomy" id="515897"/>
    <lineage>
        <taxon>Bacteria</taxon>
        <taxon>Pseudomonadati</taxon>
        <taxon>Pseudomonadota</taxon>
        <taxon>Alphaproteobacteria</taxon>
        <taxon>Rhodobacterales</taxon>
        <taxon>Roseobacteraceae</taxon>
        <taxon>Pontibaca</taxon>
    </lineage>
</organism>
<keyword evidence="3" id="KW-1185">Reference proteome</keyword>
<name>A0A1R3X7W7_9RHOB</name>
<evidence type="ECO:0000313" key="3">
    <source>
        <dbReference type="Proteomes" id="UP000192455"/>
    </source>
</evidence>
<accession>A0A1R3X7W7</accession>
<evidence type="ECO:0000256" key="1">
    <source>
        <dbReference type="SAM" id="Phobius"/>
    </source>
</evidence>
<feature type="transmembrane region" description="Helical" evidence="1">
    <location>
        <begin position="32"/>
        <end position="49"/>
    </location>
</feature>
<keyword evidence="1" id="KW-0472">Membrane</keyword>
<protein>
    <submittedName>
        <fullName evidence="2">Uncharacterized protein</fullName>
    </submittedName>
</protein>
<dbReference type="RefSeq" id="WP_076650368.1">
    <property type="nucleotide sequence ID" value="NZ_FTPS01000003.1"/>
</dbReference>
<dbReference type="AlphaFoldDB" id="A0A1R3X7W7"/>
<keyword evidence="1" id="KW-0812">Transmembrane</keyword>
<gene>
    <name evidence="2" type="ORF">SAMN05421849_2485</name>
</gene>
<keyword evidence="1" id="KW-1133">Transmembrane helix</keyword>
<proteinExistence type="predicted"/>
<sequence>MSHLVVAVLAGFAACILSVTFGAGMWLALASYTAGLWVGFGISVMLSLLRGPRKIAVARHHKAIV</sequence>
<evidence type="ECO:0000313" key="2">
    <source>
        <dbReference type="EMBL" id="SIT86986.1"/>
    </source>
</evidence>
<dbReference type="EMBL" id="FTPS01000003">
    <property type="protein sequence ID" value="SIT86986.1"/>
    <property type="molecule type" value="Genomic_DNA"/>
</dbReference>
<dbReference type="Proteomes" id="UP000192455">
    <property type="component" value="Unassembled WGS sequence"/>
</dbReference>
<reference evidence="2 3" key="1">
    <citation type="submission" date="2017-01" db="EMBL/GenBank/DDBJ databases">
        <authorList>
            <person name="Mah S.A."/>
            <person name="Swanson W.J."/>
            <person name="Moy G.W."/>
            <person name="Vacquier V.D."/>
        </authorList>
    </citation>
    <scope>NUCLEOTIDE SEQUENCE [LARGE SCALE GENOMIC DNA]</scope>
    <source>
        <strain evidence="2 3">DSM 21219</strain>
    </source>
</reference>